<feature type="domain" description="HTH luxR-type" evidence="1">
    <location>
        <begin position="747"/>
        <end position="809"/>
    </location>
</feature>
<dbReference type="GO" id="GO:0006355">
    <property type="term" value="P:regulation of DNA-templated transcription"/>
    <property type="evidence" value="ECO:0007669"/>
    <property type="project" value="InterPro"/>
</dbReference>
<dbReference type="Gene3D" id="3.40.50.300">
    <property type="entry name" value="P-loop containing nucleotide triphosphate hydrolases"/>
    <property type="match status" value="1"/>
</dbReference>
<name>A0A5Q0H1J1_SACSY</name>
<dbReference type="SMART" id="SM00421">
    <property type="entry name" value="HTH_LUXR"/>
    <property type="match status" value="1"/>
</dbReference>
<dbReference type="PRINTS" id="PR00038">
    <property type="entry name" value="HTHLUXR"/>
</dbReference>
<dbReference type="InterPro" id="IPR000792">
    <property type="entry name" value="Tscrpt_reg_LuxR_C"/>
</dbReference>
<dbReference type="SUPFAM" id="SSF52540">
    <property type="entry name" value="P-loop containing nucleoside triphosphate hydrolases"/>
    <property type="match status" value="1"/>
</dbReference>
<dbReference type="Proteomes" id="UP000325787">
    <property type="component" value="Chromosome"/>
</dbReference>
<dbReference type="PROSITE" id="PS00622">
    <property type="entry name" value="HTH_LUXR_1"/>
    <property type="match status" value="1"/>
</dbReference>
<evidence type="ECO:0000259" key="1">
    <source>
        <dbReference type="PROSITE" id="PS50043"/>
    </source>
</evidence>
<dbReference type="InterPro" id="IPR027417">
    <property type="entry name" value="P-loop_NTPase"/>
</dbReference>
<evidence type="ECO:0000313" key="3">
    <source>
        <dbReference type="Proteomes" id="UP000325787"/>
    </source>
</evidence>
<keyword evidence="3" id="KW-1185">Reference proteome</keyword>
<sequence length="809" mass="87177">MLFDVLRTEVEARRRQVLVVSGRPGAGRTALLSVFAERARSAGFDVEWVGISRFEPTLRTDLRFTRTPLLLCVDDLHHADRASVRSFVGSVLANRTTPVILVLSVREATETYREITAELRDHRHYHHISLTTLSADGVAAFARTAFSLALKPEQAAEVLRLSGGNLNLARMVLADCDSQAAETGADCLVLGHAFNQAVRLVIAKLEPQVRAVARAIAVLGAPGTPRAVADVAGTGVAEAERAMAELGAVGLLTDTGYRHPAAAEAVLTDLSLHEAQVLHLRVAETLRGLGARALDVTRHLVAADHVDEDWSGFLVHEAVAQAVAVRDWGLVHTILRLALRGAREDESRAFILERIALVQSAVDPDACCQAFHEAATVRSELDLWHRYSPVLAEQMVRRGRGREAVAKLTVVTESGDTDLAADRLLVRGEYPALLAEWLEGADDRADEGRSARHEMAWSLATALTSPRRDREAARRATNALYGFPHATEETAPAIAAALTALVYAGESETAGSFAERFAEDSARQRVPVWQARFTAVGAEAALRRGRHREAAAKATRALSLISTQAWGVRVASPIACAVLAHLATGDRAGAAEYVNRPLPAAVFDSRHGPVYLYARGHFNLATGRVRAGLADFRSCGRLLVDWGVDRESVAPWRLAAAGALLTLGDQDGAIDLIEERIGQVEAVLGDGEEAAGAGRDRRSAVREQVFSTLVAAAVSGDVLGAVDSLLAGGQITVPAPRVPRYKIEDRYSSYLNKLSRSERQVALLAASGCSNRNIARSLSVSVSTVEQHLTRTYRKLQLAGRQELRAKLG</sequence>
<dbReference type="AlphaFoldDB" id="A0A5Q0H1J1"/>
<dbReference type="Pfam" id="PF00196">
    <property type="entry name" value="GerE"/>
    <property type="match status" value="1"/>
</dbReference>
<reference evidence="3" key="1">
    <citation type="journal article" date="2021" name="Curr. Microbiol.">
        <title>Complete genome of nocamycin-producing strain Saccharothrix syringae NRRL B-16468 reveals the biosynthetic potential for secondary metabolites.</title>
        <authorList>
            <person name="Mo X."/>
            <person name="Yang S."/>
        </authorList>
    </citation>
    <scope>NUCLEOTIDE SEQUENCE [LARGE SCALE GENOMIC DNA]</scope>
    <source>
        <strain evidence="3">ATCC 51364 / DSM 43886 / JCM 6844 / KCTC 9398 / NBRC 14523 / NRRL B-16468 / INA 2240</strain>
    </source>
</reference>
<dbReference type="KEGG" id="ssyi:EKG83_24385"/>
<dbReference type="OrthoDB" id="134933at2"/>
<dbReference type="PROSITE" id="PS50043">
    <property type="entry name" value="HTH_LUXR_2"/>
    <property type="match status" value="1"/>
</dbReference>
<dbReference type="Gene3D" id="1.10.10.10">
    <property type="entry name" value="Winged helix-like DNA-binding domain superfamily/Winged helix DNA-binding domain"/>
    <property type="match status" value="1"/>
</dbReference>
<dbReference type="CDD" id="cd06170">
    <property type="entry name" value="LuxR_C_like"/>
    <property type="match status" value="1"/>
</dbReference>
<gene>
    <name evidence="2" type="ORF">EKG83_24385</name>
</gene>
<dbReference type="RefSeq" id="WP_033435764.1">
    <property type="nucleotide sequence ID" value="NZ_CP034550.1"/>
</dbReference>
<dbReference type="GO" id="GO:0003677">
    <property type="term" value="F:DNA binding"/>
    <property type="evidence" value="ECO:0007669"/>
    <property type="project" value="InterPro"/>
</dbReference>
<evidence type="ECO:0000313" key="2">
    <source>
        <dbReference type="EMBL" id="QFZ20137.1"/>
    </source>
</evidence>
<proteinExistence type="predicted"/>
<dbReference type="InterPro" id="IPR036388">
    <property type="entry name" value="WH-like_DNA-bd_sf"/>
</dbReference>
<dbReference type="InterPro" id="IPR016032">
    <property type="entry name" value="Sig_transdc_resp-reg_C-effctor"/>
</dbReference>
<organism evidence="2 3">
    <name type="scientific">Saccharothrix syringae</name>
    <name type="common">Nocardiopsis syringae</name>
    <dbReference type="NCBI Taxonomy" id="103733"/>
    <lineage>
        <taxon>Bacteria</taxon>
        <taxon>Bacillati</taxon>
        <taxon>Actinomycetota</taxon>
        <taxon>Actinomycetes</taxon>
        <taxon>Pseudonocardiales</taxon>
        <taxon>Pseudonocardiaceae</taxon>
        <taxon>Saccharothrix</taxon>
    </lineage>
</organism>
<dbReference type="SUPFAM" id="SSF46894">
    <property type="entry name" value="C-terminal effector domain of the bipartite response regulators"/>
    <property type="match status" value="1"/>
</dbReference>
<accession>A0A5Q0H1J1</accession>
<protein>
    <submittedName>
        <fullName evidence="2">LuxR family transcriptional regulator</fullName>
    </submittedName>
</protein>
<dbReference type="EMBL" id="CP034550">
    <property type="protein sequence ID" value="QFZ20137.1"/>
    <property type="molecule type" value="Genomic_DNA"/>
</dbReference>